<reference evidence="2" key="1">
    <citation type="journal article" date="2014" name="PLoS ONE">
        <title>Plasmidome interchange between Clostridium botulinum, Clostridium novyi and Clostridium haemolyticum converts strains of independent lineages into distinctly different pathogens.</title>
        <authorList>
            <person name="Skarin H."/>
            <person name="Segerman B."/>
        </authorList>
    </citation>
    <scope>NUCLEOTIDE SEQUENCE [LARGE SCALE GENOMIC DNA]</scope>
    <source>
        <strain evidence="2">NCTC 9693</strain>
    </source>
</reference>
<sequence length="95" mass="11661">MTNILDCKLEVKVFKYESEDEMQNHRQEMKKQGWKIKDSKACQSKLFGKSTVQDYNDEANWVYITEYYRQKQVETTQIRQSYYETKVYWFSMNTK</sequence>
<geneLocation type="plasmid" evidence="1 2">
    <name>p1Ch9693</name>
</geneLocation>
<dbReference type="RefSeq" id="WP_039230604.1">
    <property type="nucleotide sequence ID" value="NZ_CM003349.1"/>
</dbReference>
<gene>
    <name evidence="1" type="ORF">Z960_p0084</name>
</gene>
<keyword evidence="2" id="KW-1185">Reference proteome</keyword>
<protein>
    <recommendedName>
        <fullName evidence="3">DUF2812 domain-containing protein</fullName>
    </recommendedName>
</protein>
<keyword evidence="1" id="KW-0614">Plasmid</keyword>
<dbReference type="EMBL" id="JENX01000125">
    <property type="protein sequence ID" value="KEI14081.1"/>
    <property type="molecule type" value="Genomic_DNA"/>
</dbReference>
<dbReference type="Proteomes" id="UP000027937">
    <property type="component" value="Plasmid p1Ch9693"/>
</dbReference>
<accession>A0ABR4TAW0</accession>
<comment type="caution">
    <text evidence="1">The sequence shown here is derived from an EMBL/GenBank/DDBJ whole genome shotgun (WGS) entry which is preliminary data.</text>
</comment>
<name>A0ABR4TAW0_CLOHA</name>
<proteinExistence type="predicted"/>
<organism evidence="1 2">
    <name type="scientific">Clostridium haemolyticum NCTC 9693</name>
    <dbReference type="NCBI Taxonomy" id="1443114"/>
    <lineage>
        <taxon>Bacteria</taxon>
        <taxon>Bacillati</taxon>
        <taxon>Bacillota</taxon>
        <taxon>Clostridia</taxon>
        <taxon>Eubacteriales</taxon>
        <taxon>Clostridiaceae</taxon>
        <taxon>Clostridium</taxon>
    </lineage>
</organism>
<evidence type="ECO:0008006" key="3">
    <source>
        <dbReference type="Google" id="ProtNLM"/>
    </source>
</evidence>
<evidence type="ECO:0000313" key="2">
    <source>
        <dbReference type="Proteomes" id="UP000027937"/>
    </source>
</evidence>
<evidence type="ECO:0000313" key="1">
    <source>
        <dbReference type="EMBL" id="KEI14081.1"/>
    </source>
</evidence>